<dbReference type="Proteomes" id="UP001396334">
    <property type="component" value="Unassembled WGS sequence"/>
</dbReference>
<organism evidence="1 2">
    <name type="scientific">Hibiscus sabdariffa</name>
    <name type="common">roselle</name>
    <dbReference type="NCBI Taxonomy" id="183260"/>
    <lineage>
        <taxon>Eukaryota</taxon>
        <taxon>Viridiplantae</taxon>
        <taxon>Streptophyta</taxon>
        <taxon>Embryophyta</taxon>
        <taxon>Tracheophyta</taxon>
        <taxon>Spermatophyta</taxon>
        <taxon>Magnoliopsida</taxon>
        <taxon>eudicotyledons</taxon>
        <taxon>Gunneridae</taxon>
        <taxon>Pentapetalae</taxon>
        <taxon>rosids</taxon>
        <taxon>malvids</taxon>
        <taxon>Malvales</taxon>
        <taxon>Malvaceae</taxon>
        <taxon>Malvoideae</taxon>
        <taxon>Hibiscus</taxon>
    </lineage>
</organism>
<reference evidence="1 2" key="1">
    <citation type="journal article" date="2024" name="G3 (Bethesda)">
        <title>Genome assembly of Hibiscus sabdariffa L. provides insights into metabolisms of medicinal natural products.</title>
        <authorList>
            <person name="Kim T."/>
        </authorList>
    </citation>
    <scope>NUCLEOTIDE SEQUENCE [LARGE SCALE GENOMIC DNA]</scope>
    <source>
        <strain evidence="1">TK-2024</strain>
        <tissue evidence="1">Old leaves</tissue>
    </source>
</reference>
<keyword evidence="2" id="KW-1185">Reference proteome</keyword>
<evidence type="ECO:0000313" key="1">
    <source>
        <dbReference type="EMBL" id="KAK9031946.1"/>
    </source>
</evidence>
<gene>
    <name evidence="1" type="ORF">V6N11_056231</name>
</gene>
<protein>
    <submittedName>
        <fullName evidence="1">Uncharacterized protein</fullName>
    </submittedName>
</protein>
<comment type="caution">
    <text evidence="1">The sequence shown here is derived from an EMBL/GenBank/DDBJ whole genome shotgun (WGS) entry which is preliminary data.</text>
</comment>
<sequence length="84" mass="9561">MGIVALQHASIINSYTTILETLKIYLFCRRAEEQICRAKVFVLCGSNVSSKNIEDRTLALLAFKSFIHDPGSRMEWTIKIIKSK</sequence>
<evidence type="ECO:0000313" key="2">
    <source>
        <dbReference type="Proteomes" id="UP001396334"/>
    </source>
</evidence>
<accession>A0ABR2T365</accession>
<proteinExistence type="predicted"/>
<name>A0ABR2T365_9ROSI</name>
<dbReference type="EMBL" id="JBBPBN010000009">
    <property type="protein sequence ID" value="KAK9031946.1"/>
    <property type="molecule type" value="Genomic_DNA"/>
</dbReference>